<protein>
    <submittedName>
        <fullName evidence="4">PLP-dependent aspartate aminotransferase family protein</fullName>
    </submittedName>
</protein>
<keyword evidence="4" id="KW-0032">Aminotransferase</keyword>
<keyword evidence="5" id="KW-1185">Reference proteome</keyword>
<gene>
    <name evidence="4" type="ORF">ROI90_08560</name>
</gene>
<dbReference type="PANTHER" id="PTHR11808:SF85">
    <property type="entry name" value="CYSTATHIONINE GAMMA-LYASE-RELATED"/>
    <property type="match status" value="1"/>
</dbReference>
<dbReference type="CDD" id="cd00614">
    <property type="entry name" value="CGS_like"/>
    <property type="match status" value="1"/>
</dbReference>
<dbReference type="Gene3D" id="3.90.1150.10">
    <property type="entry name" value="Aspartate Aminotransferase, domain 1"/>
    <property type="match status" value="1"/>
</dbReference>
<reference evidence="4 5" key="1">
    <citation type="submission" date="2023-10" db="EMBL/GenBank/DDBJ databases">
        <title>Hymenobacter endophyticus sp. nov., an isolate from the leaf tissues of wheat.</title>
        <authorList>
            <person name="Dai Y."/>
        </authorList>
    </citation>
    <scope>NUCLEOTIDE SEQUENCE [LARGE SCALE GENOMIC DNA]</scope>
    <source>
        <strain evidence="4 5">ZK17L-C2</strain>
    </source>
</reference>
<dbReference type="PANTHER" id="PTHR11808">
    <property type="entry name" value="TRANS-SULFURATION ENZYME FAMILY MEMBER"/>
    <property type="match status" value="1"/>
</dbReference>
<keyword evidence="2 3" id="KW-0663">Pyridoxal phosphate</keyword>
<comment type="caution">
    <text evidence="4">The sequence shown here is derived from an EMBL/GenBank/DDBJ whole genome shotgun (WGS) entry which is preliminary data.</text>
</comment>
<keyword evidence="4" id="KW-0808">Transferase</keyword>
<dbReference type="Proteomes" id="UP001250698">
    <property type="component" value="Unassembled WGS sequence"/>
</dbReference>
<dbReference type="Gene3D" id="3.40.640.10">
    <property type="entry name" value="Type I PLP-dependent aspartate aminotransferase-like (Major domain)"/>
    <property type="match status" value="1"/>
</dbReference>
<comment type="cofactor">
    <cofactor evidence="1 3">
        <name>pyridoxal 5'-phosphate</name>
        <dbReference type="ChEBI" id="CHEBI:597326"/>
    </cofactor>
</comment>
<dbReference type="SUPFAM" id="SSF53383">
    <property type="entry name" value="PLP-dependent transferases"/>
    <property type="match status" value="1"/>
</dbReference>
<evidence type="ECO:0000313" key="4">
    <source>
        <dbReference type="EMBL" id="MDU0370440.1"/>
    </source>
</evidence>
<comment type="similarity">
    <text evidence="3">Belongs to the trans-sulfuration enzymes family.</text>
</comment>
<dbReference type="InterPro" id="IPR000277">
    <property type="entry name" value="Cys/Met-Metab_PyrdxlP-dep_enz"/>
</dbReference>
<accession>A0ABU3TGS6</accession>
<dbReference type="Pfam" id="PF01053">
    <property type="entry name" value="Cys_Met_Meta_PP"/>
    <property type="match status" value="1"/>
</dbReference>
<dbReference type="InterPro" id="IPR015422">
    <property type="entry name" value="PyrdxlP-dep_Trfase_small"/>
</dbReference>
<evidence type="ECO:0000313" key="5">
    <source>
        <dbReference type="Proteomes" id="UP001250698"/>
    </source>
</evidence>
<dbReference type="RefSeq" id="WP_315997920.1">
    <property type="nucleotide sequence ID" value="NZ_JAWDJT010000004.1"/>
</dbReference>
<name>A0ABU3TGS6_9BACT</name>
<sequence length="375" mass="40137">MHIHPKITPIYQTSVFKFEDLNELELYFGEPGSRYLYSRNGNPNSDELAEAVNHLEGGTGAVATGSGMAAIFAAILTYCTGGDHVLCAADIYGGSAALLNQELERLGIAVTYVPFDDLTGNLAAYAQPRTRLLLCETISNPLLRVVDLRAAAEATHALGLKLVVDNTFASPVLTNPLAFGADLVMHSVTKYLAGHSDVTAGAVVARTAEDAARLKQIGTLFGLTLSPMESWLAVRGLKTLRLRMNAHCYNAQAVAELLAEHPAVGEVFYPGLFTHAQHELASEQGAGRFGGMVSFRLADDSVEAVNRFIRGSQRFPFAPSLAGVDSSLSYPVGTSHRALTEEQRQELGITAGLIRLSVGIEPVAELLTDLQQALD</sequence>
<dbReference type="InterPro" id="IPR015421">
    <property type="entry name" value="PyrdxlP-dep_Trfase_major"/>
</dbReference>
<dbReference type="EMBL" id="JAWDJT010000004">
    <property type="protein sequence ID" value="MDU0370440.1"/>
    <property type="molecule type" value="Genomic_DNA"/>
</dbReference>
<dbReference type="GO" id="GO:0008483">
    <property type="term" value="F:transaminase activity"/>
    <property type="evidence" value="ECO:0007669"/>
    <property type="project" value="UniProtKB-KW"/>
</dbReference>
<proteinExistence type="inferred from homology"/>
<evidence type="ECO:0000256" key="3">
    <source>
        <dbReference type="RuleBase" id="RU362118"/>
    </source>
</evidence>
<dbReference type="InterPro" id="IPR015424">
    <property type="entry name" value="PyrdxlP-dep_Trfase"/>
</dbReference>
<organism evidence="4 5">
    <name type="scientific">Hymenobacter endophyticus</name>
    <dbReference type="NCBI Taxonomy" id="3076335"/>
    <lineage>
        <taxon>Bacteria</taxon>
        <taxon>Pseudomonadati</taxon>
        <taxon>Bacteroidota</taxon>
        <taxon>Cytophagia</taxon>
        <taxon>Cytophagales</taxon>
        <taxon>Hymenobacteraceae</taxon>
        <taxon>Hymenobacter</taxon>
    </lineage>
</organism>
<dbReference type="PIRSF" id="PIRSF001434">
    <property type="entry name" value="CGS"/>
    <property type="match status" value="1"/>
</dbReference>
<evidence type="ECO:0000256" key="1">
    <source>
        <dbReference type="ARBA" id="ARBA00001933"/>
    </source>
</evidence>
<evidence type="ECO:0000256" key="2">
    <source>
        <dbReference type="ARBA" id="ARBA00022898"/>
    </source>
</evidence>